<organism evidence="1 2">
    <name type="scientific">Zhenpiania hominis</name>
    <dbReference type="NCBI Taxonomy" id="2763644"/>
    <lineage>
        <taxon>Bacteria</taxon>
        <taxon>Bacillati</taxon>
        <taxon>Bacillota</taxon>
        <taxon>Clostridia</taxon>
        <taxon>Peptostreptococcales</taxon>
        <taxon>Anaerovoracaceae</taxon>
        <taxon>Zhenpiania</taxon>
    </lineage>
</organism>
<accession>A0A923NJ75</accession>
<keyword evidence="1" id="KW-0808">Transferase</keyword>
<dbReference type="GO" id="GO:0016301">
    <property type="term" value="F:kinase activity"/>
    <property type="evidence" value="ECO:0007669"/>
    <property type="project" value="UniProtKB-KW"/>
</dbReference>
<keyword evidence="1" id="KW-0548">Nucleotidyltransferase</keyword>
<dbReference type="SUPFAM" id="SSF52540">
    <property type="entry name" value="P-loop containing nucleoside triphosphate hydrolases"/>
    <property type="match status" value="1"/>
</dbReference>
<protein>
    <submittedName>
        <fullName evidence="1">Bifunctional adenosylcobinamide kinase/adenosylcobinamide-phosphate guanylyltransferase</fullName>
    </submittedName>
</protein>
<dbReference type="Gene3D" id="3.40.50.300">
    <property type="entry name" value="P-loop containing nucleotide triphosphate hydrolases"/>
    <property type="match status" value="1"/>
</dbReference>
<dbReference type="Proteomes" id="UP000602647">
    <property type="component" value="Unassembled WGS sequence"/>
</dbReference>
<dbReference type="GO" id="GO:0016779">
    <property type="term" value="F:nucleotidyltransferase activity"/>
    <property type="evidence" value="ECO:0007669"/>
    <property type="project" value="UniProtKB-KW"/>
</dbReference>
<dbReference type="AlphaFoldDB" id="A0A923NJ75"/>
<name>A0A923NJ75_9FIRM</name>
<evidence type="ECO:0000313" key="2">
    <source>
        <dbReference type="Proteomes" id="UP000602647"/>
    </source>
</evidence>
<evidence type="ECO:0000313" key="1">
    <source>
        <dbReference type="EMBL" id="MBC6680071.1"/>
    </source>
</evidence>
<dbReference type="RefSeq" id="WP_187303174.1">
    <property type="nucleotide sequence ID" value="NZ_CBCTQH010000022.1"/>
</dbReference>
<reference evidence="1" key="1">
    <citation type="submission" date="2020-08" db="EMBL/GenBank/DDBJ databases">
        <title>Genome public.</title>
        <authorList>
            <person name="Liu C."/>
            <person name="Sun Q."/>
        </authorList>
    </citation>
    <scope>NUCLEOTIDE SEQUENCE</scope>
    <source>
        <strain evidence="1">BX12</strain>
    </source>
</reference>
<sequence length="124" mass="14056">MNLIIGGAYQGKLEYAEKVFGKQEVFTCSPERAELDFSKPVLYHLEDFVLACVREGIEAREYLRQHRPELDGKVIICTDLSQGIVPVETQMRALREMTGRAMVYLAKEADTVTRVFCGLGQKLK</sequence>
<proteinExistence type="predicted"/>
<gene>
    <name evidence="1" type="ORF">H9L42_09525</name>
</gene>
<keyword evidence="2" id="KW-1185">Reference proteome</keyword>
<keyword evidence="1" id="KW-0418">Kinase</keyword>
<comment type="caution">
    <text evidence="1">The sequence shown here is derived from an EMBL/GenBank/DDBJ whole genome shotgun (WGS) entry which is preliminary data.</text>
</comment>
<dbReference type="InterPro" id="IPR027417">
    <property type="entry name" value="P-loop_NTPase"/>
</dbReference>
<dbReference type="EMBL" id="JACRYT010000009">
    <property type="protein sequence ID" value="MBC6680071.1"/>
    <property type="molecule type" value="Genomic_DNA"/>
</dbReference>